<evidence type="ECO:0000313" key="3">
    <source>
        <dbReference type="EMBL" id="REK76648.1"/>
    </source>
</evidence>
<feature type="chain" id="PRO_5039311330" description="Tissue inhibitor of metalloproteinase" evidence="2">
    <location>
        <begin position="24"/>
        <end position="193"/>
    </location>
</feature>
<name>A0A371PKB8_9BACL</name>
<dbReference type="OrthoDB" id="8221747at2"/>
<dbReference type="InterPro" id="IPR008993">
    <property type="entry name" value="TIMP-like_OB-fold"/>
</dbReference>
<evidence type="ECO:0000313" key="4">
    <source>
        <dbReference type="Proteomes" id="UP000261905"/>
    </source>
</evidence>
<feature type="transmembrane region" description="Helical" evidence="1">
    <location>
        <begin position="162"/>
        <end position="182"/>
    </location>
</feature>
<reference evidence="3 4" key="1">
    <citation type="submission" date="2018-08" db="EMBL/GenBank/DDBJ databases">
        <title>Paenibacillus sp. M4BSY-1, whole genome shotgun sequence.</title>
        <authorList>
            <person name="Tuo L."/>
        </authorList>
    </citation>
    <scope>NUCLEOTIDE SEQUENCE [LARGE SCALE GENOMIC DNA]</scope>
    <source>
        <strain evidence="3 4">M4BSY-1</strain>
    </source>
</reference>
<evidence type="ECO:0000256" key="2">
    <source>
        <dbReference type="SAM" id="SignalP"/>
    </source>
</evidence>
<evidence type="ECO:0000256" key="1">
    <source>
        <dbReference type="SAM" id="Phobius"/>
    </source>
</evidence>
<feature type="signal peptide" evidence="2">
    <location>
        <begin position="1"/>
        <end position="23"/>
    </location>
</feature>
<dbReference type="EMBL" id="QUBQ01000001">
    <property type="protein sequence ID" value="REK76648.1"/>
    <property type="molecule type" value="Genomic_DNA"/>
</dbReference>
<comment type="caution">
    <text evidence="3">The sequence shown here is derived from an EMBL/GenBank/DDBJ whole genome shotgun (WGS) entry which is preliminary data.</text>
</comment>
<keyword evidence="1" id="KW-1133">Transmembrane helix</keyword>
<proteinExistence type="predicted"/>
<organism evidence="3 4">
    <name type="scientific">Paenibacillus paeoniae</name>
    <dbReference type="NCBI Taxonomy" id="2292705"/>
    <lineage>
        <taxon>Bacteria</taxon>
        <taxon>Bacillati</taxon>
        <taxon>Bacillota</taxon>
        <taxon>Bacilli</taxon>
        <taxon>Bacillales</taxon>
        <taxon>Paenibacillaceae</taxon>
        <taxon>Paenibacillus</taxon>
    </lineage>
</organism>
<evidence type="ECO:0008006" key="5">
    <source>
        <dbReference type="Google" id="ProtNLM"/>
    </source>
</evidence>
<dbReference type="SUPFAM" id="SSF50242">
    <property type="entry name" value="TIMP-like"/>
    <property type="match status" value="1"/>
</dbReference>
<keyword evidence="4" id="KW-1185">Reference proteome</keyword>
<sequence length="193" mass="20480">MKAGKFIWASLIFAVLLGSFAIAPEGASACSCAFPGSVNEAKLNNDVVFDGTVTGKKEPVRLFSRSSATPITWTFEVHEIWKGKVSPAISVVSVQASESCGYEFKEGSRYIVYARNSGNSLEVSLCSRTALHSAAGQDLAELGVGSVPPQPQAGQPSGSSTLLGWVLPIVGLGVLIAVFFILRQRTKRRPTSM</sequence>
<keyword evidence="1" id="KW-0472">Membrane</keyword>
<accession>A0A371PKB8</accession>
<keyword evidence="2" id="KW-0732">Signal</keyword>
<dbReference type="Gene3D" id="2.40.50.120">
    <property type="match status" value="1"/>
</dbReference>
<dbReference type="Proteomes" id="UP000261905">
    <property type="component" value="Unassembled WGS sequence"/>
</dbReference>
<dbReference type="RefSeq" id="WP_116043697.1">
    <property type="nucleotide sequence ID" value="NZ_QUBQ01000001.1"/>
</dbReference>
<dbReference type="AlphaFoldDB" id="A0A371PKB8"/>
<protein>
    <recommendedName>
        <fullName evidence="5">Tissue inhibitor of metalloproteinase</fullName>
    </recommendedName>
</protein>
<gene>
    <name evidence="3" type="ORF">DX130_06315</name>
</gene>
<keyword evidence="1" id="KW-0812">Transmembrane</keyword>